<comment type="caution">
    <text evidence="8">The sequence shown here is derived from an EMBL/GenBank/DDBJ whole genome shotgun (WGS) entry which is preliminary data.</text>
</comment>
<evidence type="ECO:0000256" key="4">
    <source>
        <dbReference type="ARBA" id="ARBA00022989"/>
    </source>
</evidence>
<dbReference type="Pfam" id="PF13520">
    <property type="entry name" value="AA_permease_2"/>
    <property type="match status" value="1"/>
</dbReference>
<evidence type="ECO:0000256" key="1">
    <source>
        <dbReference type="ARBA" id="ARBA00004651"/>
    </source>
</evidence>
<feature type="transmembrane region" description="Helical" evidence="7">
    <location>
        <begin position="49"/>
        <end position="70"/>
    </location>
</feature>
<gene>
    <name evidence="8" type="ORF">O4U47_17180</name>
</gene>
<keyword evidence="4 7" id="KW-1133">Transmembrane helix</keyword>
<organism evidence="8 9">
    <name type="scientific">Nocardiopsis suaedae</name>
    <dbReference type="NCBI Taxonomy" id="3018444"/>
    <lineage>
        <taxon>Bacteria</taxon>
        <taxon>Bacillati</taxon>
        <taxon>Actinomycetota</taxon>
        <taxon>Actinomycetes</taxon>
        <taxon>Streptosporangiales</taxon>
        <taxon>Nocardiopsidaceae</taxon>
        <taxon>Nocardiopsis</taxon>
    </lineage>
</organism>
<evidence type="ECO:0000256" key="2">
    <source>
        <dbReference type="ARBA" id="ARBA00022475"/>
    </source>
</evidence>
<dbReference type="InterPro" id="IPR050367">
    <property type="entry name" value="APC_superfamily"/>
</dbReference>
<proteinExistence type="predicted"/>
<keyword evidence="3 7" id="KW-0812">Transmembrane</keyword>
<feature type="transmembrane region" description="Helical" evidence="7">
    <location>
        <begin position="457"/>
        <end position="477"/>
    </location>
</feature>
<dbReference type="PIRSF" id="PIRSF006060">
    <property type="entry name" value="AA_transporter"/>
    <property type="match status" value="1"/>
</dbReference>
<keyword evidence="5 7" id="KW-0472">Membrane</keyword>
<evidence type="ECO:0000256" key="7">
    <source>
        <dbReference type="SAM" id="Phobius"/>
    </source>
</evidence>
<evidence type="ECO:0000256" key="3">
    <source>
        <dbReference type="ARBA" id="ARBA00022692"/>
    </source>
</evidence>
<evidence type="ECO:0000256" key="5">
    <source>
        <dbReference type="ARBA" id="ARBA00023136"/>
    </source>
</evidence>
<dbReference type="PANTHER" id="PTHR42770">
    <property type="entry name" value="AMINO ACID TRANSPORTER-RELATED"/>
    <property type="match status" value="1"/>
</dbReference>
<dbReference type="EMBL" id="JAQFWP010000032">
    <property type="protein sequence ID" value="MDA2806248.1"/>
    <property type="molecule type" value="Genomic_DNA"/>
</dbReference>
<protein>
    <submittedName>
        <fullName evidence="8">APC family permease</fullName>
    </submittedName>
</protein>
<feature type="region of interest" description="Disordered" evidence="6">
    <location>
        <begin position="1"/>
        <end position="32"/>
    </location>
</feature>
<evidence type="ECO:0000313" key="9">
    <source>
        <dbReference type="Proteomes" id="UP001165685"/>
    </source>
</evidence>
<dbReference type="Proteomes" id="UP001165685">
    <property type="component" value="Unassembled WGS sequence"/>
</dbReference>
<feature type="transmembrane region" description="Helical" evidence="7">
    <location>
        <begin position="392"/>
        <end position="416"/>
    </location>
</feature>
<feature type="transmembrane region" description="Helical" evidence="7">
    <location>
        <begin position="428"/>
        <end position="451"/>
    </location>
</feature>
<comment type="subcellular location">
    <subcellularLocation>
        <location evidence="1">Cell membrane</location>
        <topology evidence="1">Multi-pass membrane protein</topology>
    </subcellularLocation>
</comment>
<feature type="transmembrane region" description="Helical" evidence="7">
    <location>
        <begin position="271"/>
        <end position="294"/>
    </location>
</feature>
<feature type="transmembrane region" description="Helical" evidence="7">
    <location>
        <begin position="229"/>
        <end position="251"/>
    </location>
</feature>
<accession>A0ABT4TNH5</accession>
<reference evidence="8" key="1">
    <citation type="submission" date="2023-01" db="EMBL/GenBank/DDBJ databases">
        <title>Draft genome sequence of Nocardiopsis sp. LSu2-4 isolated from halophytes.</title>
        <authorList>
            <person name="Duangmal K."/>
            <person name="Chantavorakit T."/>
        </authorList>
    </citation>
    <scope>NUCLEOTIDE SEQUENCE</scope>
    <source>
        <strain evidence="8">LSu2-4</strain>
    </source>
</reference>
<feature type="transmembrane region" description="Helical" evidence="7">
    <location>
        <begin position="122"/>
        <end position="144"/>
    </location>
</feature>
<keyword evidence="9" id="KW-1185">Reference proteome</keyword>
<dbReference type="PANTHER" id="PTHR42770:SF7">
    <property type="entry name" value="MEMBRANE PROTEIN"/>
    <property type="match status" value="1"/>
</dbReference>
<sequence length="505" mass="51678">MSDAPNTPDSPGASGSPGPSGTPGTPSGAAGPPGAGGDGFLKVLGRGDVLALAFGAMIGFGWIVLTGDFIDAAGSVGAALAFVLGGVVIALVGLTYAELVAAMPRAGGEHHYALRALGPRGAFTASWAMVLGYISVVAFEAVAVPQTLGYLLPGAMEAGHLWTVADYDVSAAQVAVGVLAAAVMTGVNYVGIRPAGVFQTIAVLFLLAAGAAMVAGAAVGGSAATMEPLFTGGVPGMFVVLVAVPFLFVGFDVIPQSASEIRLPFRQVGRLLVVSVACAAAWYVMIMLTAGAALGPEELMASDLASADAMAALWNSPAMGNLLVVGGLAGLLTSWNAFLIGGSRLLYAMAESRMVPAWFGRLHPRFRTPGNALLFIGALSVLAPLFGRPMLVWLVDAGGVNIVVAYIVVAVSFLVLRRREPGMERPFRTPAGPAVGVAALVLSLGLLALYLPGMPAALVWPWEWVIVGAWWIAGLAMMARLPRVAPGADAEERLVAEIDRRARGR</sequence>
<dbReference type="InterPro" id="IPR002293">
    <property type="entry name" value="AA/rel_permease1"/>
</dbReference>
<feature type="transmembrane region" description="Helical" evidence="7">
    <location>
        <begin position="171"/>
        <end position="190"/>
    </location>
</feature>
<feature type="transmembrane region" description="Helical" evidence="7">
    <location>
        <begin position="202"/>
        <end position="223"/>
    </location>
</feature>
<dbReference type="Gene3D" id="1.20.1740.10">
    <property type="entry name" value="Amino acid/polyamine transporter I"/>
    <property type="match status" value="1"/>
</dbReference>
<feature type="compositionally biased region" description="Low complexity" evidence="6">
    <location>
        <begin position="9"/>
        <end position="30"/>
    </location>
</feature>
<name>A0ABT4TNH5_9ACTN</name>
<evidence type="ECO:0000313" key="8">
    <source>
        <dbReference type="EMBL" id="MDA2806248.1"/>
    </source>
</evidence>
<keyword evidence="2" id="KW-1003">Cell membrane</keyword>
<feature type="transmembrane region" description="Helical" evidence="7">
    <location>
        <begin position="322"/>
        <end position="347"/>
    </location>
</feature>
<feature type="transmembrane region" description="Helical" evidence="7">
    <location>
        <begin position="76"/>
        <end position="101"/>
    </location>
</feature>
<feature type="transmembrane region" description="Helical" evidence="7">
    <location>
        <begin position="368"/>
        <end position="386"/>
    </location>
</feature>
<evidence type="ECO:0000256" key="6">
    <source>
        <dbReference type="SAM" id="MobiDB-lite"/>
    </source>
</evidence>
<dbReference type="RefSeq" id="WP_270678892.1">
    <property type="nucleotide sequence ID" value="NZ_JAQFWP010000032.1"/>
</dbReference>